<protein>
    <recommendedName>
        <fullName evidence="1">Hemerythrin-like domain-containing protein</fullName>
    </recommendedName>
</protein>
<feature type="domain" description="Hemerythrin-like" evidence="1">
    <location>
        <begin position="14"/>
        <end position="137"/>
    </location>
</feature>
<keyword evidence="3" id="KW-1185">Reference proteome</keyword>
<dbReference type="CDD" id="cd12108">
    <property type="entry name" value="Hr-like"/>
    <property type="match status" value="1"/>
</dbReference>
<dbReference type="PANTHER" id="PTHR38048">
    <property type="entry name" value="EXPRESSED PROTEIN"/>
    <property type="match status" value="1"/>
</dbReference>
<gene>
    <name evidence="2" type="ORF">N7532_001234</name>
</gene>
<accession>A0A9W9KL23</accession>
<dbReference type="Proteomes" id="UP001149074">
    <property type="component" value="Unassembled WGS sequence"/>
</dbReference>
<comment type="caution">
    <text evidence="2">The sequence shown here is derived from an EMBL/GenBank/DDBJ whole genome shotgun (WGS) entry which is preliminary data.</text>
</comment>
<dbReference type="PANTHER" id="PTHR38048:SF1">
    <property type="entry name" value="HEMERYTHRIN-LIKE DOMAIN-CONTAINING PROTEIN"/>
    <property type="match status" value="1"/>
</dbReference>
<dbReference type="EMBL" id="JAPQKI010000002">
    <property type="protein sequence ID" value="KAJ5110699.1"/>
    <property type="molecule type" value="Genomic_DNA"/>
</dbReference>
<dbReference type="InterPro" id="IPR012312">
    <property type="entry name" value="Hemerythrin-like"/>
</dbReference>
<evidence type="ECO:0000313" key="2">
    <source>
        <dbReference type="EMBL" id="KAJ5110699.1"/>
    </source>
</evidence>
<proteinExistence type="predicted"/>
<dbReference type="GeneID" id="81352707"/>
<evidence type="ECO:0000259" key="1">
    <source>
        <dbReference type="Pfam" id="PF01814"/>
    </source>
</evidence>
<dbReference type="OrthoDB" id="10044044at2759"/>
<dbReference type="Gene3D" id="1.20.120.520">
    <property type="entry name" value="nmb1532 protein domain like"/>
    <property type="match status" value="1"/>
</dbReference>
<organism evidence="2 3">
    <name type="scientific">Penicillium argentinense</name>
    <dbReference type="NCBI Taxonomy" id="1131581"/>
    <lineage>
        <taxon>Eukaryota</taxon>
        <taxon>Fungi</taxon>
        <taxon>Dikarya</taxon>
        <taxon>Ascomycota</taxon>
        <taxon>Pezizomycotina</taxon>
        <taxon>Eurotiomycetes</taxon>
        <taxon>Eurotiomycetidae</taxon>
        <taxon>Eurotiales</taxon>
        <taxon>Aspergillaceae</taxon>
        <taxon>Penicillium</taxon>
    </lineage>
</organism>
<reference evidence="2" key="2">
    <citation type="journal article" date="2023" name="IMA Fungus">
        <title>Comparative genomic study of the Penicillium genus elucidates a diverse pangenome and 15 lateral gene transfer events.</title>
        <authorList>
            <person name="Petersen C."/>
            <person name="Sorensen T."/>
            <person name="Nielsen M.R."/>
            <person name="Sondergaard T.E."/>
            <person name="Sorensen J.L."/>
            <person name="Fitzpatrick D.A."/>
            <person name="Frisvad J.C."/>
            <person name="Nielsen K.L."/>
        </authorList>
    </citation>
    <scope>NUCLEOTIDE SEQUENCE</scope>
    <source>
        <strain evidence="2">IBT 30761</strain>
    </source>
</reference>
<dbReference type="AlphaFoldDB" id="A0A9W9KL23"/>
<evidence type="ECO:0000313" key="3">
    <source>
        <dbReference type="Proteomes" id="UP001149074"/>
    </source>
</evidence>
<dbReference type="Pfam" id="PF01814">
    <property type="entry name" value="Hemerythrin"/>
    <property type="match status" value="1"/>
</dbReference>
<dbReference type="InterPro" id="IPR053206">
    <property type="entry name" value="Dimeric_xanthone_biosynth"/>
</dbReference>
<dbReference type="RefSeq" id="XP_056478769.1">
    <property type="nucleotide sequence ID" value="XM_056613728.1"/>
</dbReference>
<name>A0A9W9KL23_9EURO</name>
<reference evidence="2" key="1">
    <citation type="submission" date="2022-11" db="EMBL/GenBank/DDBJ databases">
        <authorList>
            <person name="Petersen C."/>
        </authorList>
    </citation>
    <scope>NUCLEOTIDE SEQUENCE</scope>
    <source>
        <strain evidence="2">IBT 30761</strain>
    </source>
</reference>
<sequence length="156" mass="18367">MVDGTEERLQAATYHNHFRHSWGQLYAACSNNKRPAGLSIRRFIMMGLDFCSQLGKHHSIEEQYLFPYLAQKMPQFHDEVELLQQHDNIHAGMSRLEDYLKECLSGTTELRLPEMKRIMDGFGEVLWTHLDDEERTLGADSMRKYWTLEEMDNLPF</sequence>